<dbReference type="EMBL" id="JBHLTG010000019">
    <property type="protein sequence ID" value="MFC0682830.1"/>
    <property type="molecule type" value="Genomic_DNA"/>
</dbReference>
<proteinExistence type="predicted"/>
<dbReference type="GO" id="GO:0016853">
    <property type="term" value="F:isomerase activity"/>
    <property type="evidence" value="ECO:0007669"/>
    <property type="project" value="UniProtKB-KW"/>
</dbReference>
<reference evidence="2 3" key="1">
    <citation type="submission" date="2024-09" db="EMBL/GenBank/DDBJ databases">
        <authorList>
            <person name="Sun Q."/>
            <person name="Mori K."/>
        </authorList>
    </citation>
    <scope>NUCLEOTIDE SEQUENCE [LARGE SCALE GENOMIC DNA]</scope>
    <source>
        <strain evidence="2 3">KCTC 23076</strain>
    </source>
</reference>
<dbReference type="PANTHER" id="PTHR12110">
    <property type="entry name" value="HYDROXYPYRUVATE ISOMERASE"/>
    <property type="match status" value="1"/>
</dbReference>
<evidence type="ECO:0000313" key="3">
    <source>
        <dbReference type="Proteomes" id="UP001589896"/>
    </source>
</evidence>
<dbReference type="InterPro" id="IPR036237">
    <property type="entry name" value="Xyl_isomerase-like_sf"/>
</dbReference>
<protein>
    <submittedName>
        <fullName evidence="2">Sugar phosphate isomerase/epimerase family protein</fullName>
    </submittedName>
</protein>
<dbReference type="Pfam" id="PF01261">
    <property type="entry name" value="AP_endonuc_2"/>
    <property type="match status" value="1"/>
</dbReference>
<evidence type="ECO:0000259" key="1">
    <source>
        <dbReference type="Pfam" id="PF01261"/>
    </source>
</evidence>
<gene>
    <name evidence="2" type="ORF">ACFFGH_33785</name>
</gene>
<dbReference type="SUPFAM" id="SSF51658">
    <property type="entry name" value="Xylose isomerase-like"/>
    <property type="match status" value="1"/>
</dbReference>
<name>A0ABV6S0S1_9GAMM</name>
<dbReference type="PANTHER" id="PTHR12110:SF41">
    <property type="entry name" value="INOSOSE DEHYDRATASE"/>
    <property type="match status" value="1"/>
</dbReference>
<organism evidence="2 3">
    <name type="scientific">Lysobacter korlensis</name>
    <dbReference type="NCBI Taxonomy" id="553636"/>
    <lineage>
        <taxon>Bacteria</taxon>
        <taxon>Pseudomonadati</taxon>
        <taxon>Pseudomonadota</taxon>
        <taxon>Gammaproteobacteria</taxon>
        <taxon>Lysobacterales</taxon>
        <taxon>Lysobacteraceae</taxon>
        <taxon>Lysobacter</taxon>
    </lineage>
</organism>
<evidence type="ECO:0000313" key="2">
    <source>
        <dbReference type="EMBL" id="MFC0682830.1"/>
    </source>
</evidence>
<dbReference type="InterPro" id="IPR050312">
    <property type="entry name" value="IolE/XylAMocC-like"/>
</dbReference>
<dbReference type="Gene3D" id="3.20.20.150">
    <property type="entry name" value="Divalent-metal-dependent TIM barrel enzymes"/>
    <property type="match status" value="1"/>
</dbReference>
<dbReference type="Proteomes" id="UP001589896">
    <property type="component" value="Unassembled WGS sequence"/>
</dbReference>
<sequence length="244" mass="26020">MTAPISVQLYSVRNALAEDLPGTLDRIAALGFQNVELFGFVDKVDEYREALAASGLAALSAHAQMVETGEVERTLEAAAALGVQTLIDPAIRDWSTADAVTGAARRLGEIAASAQAHGLTIGYHNHWWEFETQLDGRPAFDLFVDELPPAVVLELDTYWAEVGGASATELLGRLGDRVRLIHVKDGPGNRDTAAQQPAGSGSVPVREILAAAPHAVRVIEFDDYSGDVFDGIAQSLEFVQGQGE</sequence>
<dbReference type="InterPro" id="IPR013022">
    <property type="entry name" value="Xyl_isomerase-like_TIM-brl"/>
</dbReference>
<accession>A0ABV6S0S1</accession>
<comment type="caution">
    <text evidence="2">The sequence shown here is derived from an EMBL/GenBank/DDBJ whole genome shotgun (WGS) entry which is preliminary data.</text>
</comment>
<dbReference type="RefSeq" id="WP_386677226.1">
    <property type="nucleotide sequence ID" value="NZ_JBHLTG010000019.1"/>
</dbReference>
<feature type="domain" description="Xylose isomerase-like TIM barrel" evidence="1">
    <location>
        <begin position="25"/>
        <end position="211"/>
    </location>
</feature>
<keyword evidence="2" id="KW-0413">Isomerase</keyword>
<keyword evidence="3" id="KW-1185">Reference proteome</keyword>